<organism evidence="1">
    <name type="scientific">Pararge aegeria</name>
    <name type="common">speckled wood butterfly</name>
    <dbReference type="NCBI Taxonomy" id="116150"/>
    <lineage>
        <taxon>Eukaryota</taxon>
        <taxon>Metazoa</taxon>
        <taxon>Ecdysozoa</taxon>
        <taxon>Arthropoda</taxon>
        <taxon>Hexapoda</taxon>
        <taxon>Insecta</taxon>
        <taxon>Pterygota</taxon>
        <taxon>Neoptera</taxon>
        <taxon>Endopterygota</taxon>
        <taxon>Lepidoptera</taxon>
        <taxon>Glossata</taxon>
        <taxon>Ditrysia</taxon>
        <taxon>Papilionoidea</taxon>
        <taxon>Nymphalidae</taxon>
        <taxon>Satyrinae</taxon>
        <taxon>Satyrini</taxon>
        <taxon>Parargina</taxon>
        <taxon>Pararge</taxon>
    </lineage>
</organism>
<protein>
    <submittedName>
        <fullName evidence="1">Uncharacterized protein</fullName>
    </submittedName>
</protein>
<evidence type="ECO:0000313" key="1">
    <source>
        <dbReference type="EMBL" id="JAA78205.1"/>
    </source>
</evidence>
<dbReference type="EMBL" id="GAIX01014355">
    <property type="protein sequence ID" value="JAA78205.1"/>
    <property type="molecule type" value="Transcribed_RNA"/>
</dbReference>
<reference evidence="1" key="2">
    <citation type="submission" date="2013-05" db="EMBL/GenBank/DDBJ databases">
        <authorList>
            <person name="Carter J.-M."/>
            <person name="Baker S.C."/>
            <person name="Pink R."/>
            <person name="Carter D.R.F."/>
            <person name="Collins A."/>
            <person name="Tomlin J."/>
            <person name="Gibbs M."/>
            <person name="Breuker C.J."/>
        </authorList>
    </citation>
    <scope>NUCLEOTIDE SEQUENCE</scope>
    <source>
        <tissue evidence="1">Ovary</tissue>
    </source>
</reference>
<sequence>MACQKSCFVFVYSDLIEIVSTIFNPSVVNLYGTGSTSISNLTCWTLTMTLGSPIRRALHGAQIAVRAA</sequence>
<accession>S4NX25</accession>
<name>S4NX25_9NEOP</name>
<proteinExistence type="predicted"/>
<dbReference type="AlphaFoldDB" id="S4NX25"/>
<reference evidence="1" key="1">
    <citation type="journal article" date="2013" name="BMC Genomics">
        <title>Unscrambling butterfly oogenesis.</title>
        <authorList>
            <person name="Carter J.M."/>
            <person name="Baker S.C."/>
            <person name="Pink R."/>
            <person name="Carter D.R."/>
            <person name="Collins A."/>
            <person name="Tomlin J."/>
            <person name="Gibbs M."/>
            <person name="Breuker C.J."/>
        </authorList>
    </citation>
    <scope>NUCLEOTIDE SEQUENCE</scope>
    <source>
        <tissue evidence="1">Ovary</tissue>
    </source>
</reference>